<feature type="repeat" description="TPR" evidence="1">
    <location>
        <begin position="369"/>
        <end position="402"/>
    </location>
</feature>
<reference evidence="2" key="1">
    <citation type="submission" date="2023-07" db="EMBL/GenBank/DDBJ databases">
        <title>Marinobacter sp. chi1 genome sequencing and assembly.</title>
        <authorList>
            <person name="Park S."/>
        </authorList>
    </citation>
    <scope>NUCLEOTIDE SEQUENCE</scope>
    <source>
        <strain evidence="2">Chi1</strain>
    </source>
</reference>
<dbReference type="Gene3D" id="1.25.40.10">
    <property type="entry name" value="Tetratricopeptide repeat domain"/>
    <property type="match status" value="3"/>
</dbReference>
<dbReference type="RefSeq" id="WP_302909895.1">
    <property type="nucleotide sequence ID" value="NZ_JAUMIS010000002.1"/>
</dbReference>
<feature type="repeat" description="TPR" evidence="1">
    <location>
        <begin position="157"/>
        <end position="190"/>
    </location>
</feature>
<dbReference type="PANTHER" id="PTHR12558">
    <property type="entry name" value="CELL DIVISION CYCLE 16,23,27"/>
    <property type="match status" value="1"/>
</dbReference>
<gene>
    <name evidence="2" type="ORF">QVZ43_10485</name>
</gene>
<dbReference type="EMBL" id="JAUMIS010000002">
    <property type="protein sequence ID" value="MDO3722149.1"/>
    <property type="molecule type" value="Genomic_DNA"/>
</dbReference>
<comment type="caution">
    <text evidence="2">The sequence shown here is derived from an EMBL/GenBank/DDBJ whole genome shotgun (WGS) entry which is preliminary data.</text>
</comment>
<keyword evidence="3" id="KW-1185">Reference proteome</keyword>
<dbReference type="SUPFAM" id="SSF48452">
    <property type="entry name" value="TPR-like"/>
    <property type="match status" value="2"/>
</dbReference>
<dbReference type="Pfam" id="PF13432">
    <property type="entry name" value="TPR_16"/>
    <property type="match status" value="2"/>
</dbReference>
<organism evidence="2 3">
    <name type="scientific">Marinobacter suaedae</name>
    <dbReference type="NCBI Taxonomy" id="3057675"/>
    <lineage>
        <taxon>Bacteria</taxon>
        <taxon>Pseudomonadati</taxon>
        <taxon>Pseudomonadota</taxon>
        <taxon>Gammaproteobacteria</taxon>
        <taxon>Pseudomonadales</taxon>
        <taxon>Marinobacteraceae</taxon>
        <taxon>Marinobacter</taxon>
    </lineage>
</organism>
<evidence type="ECO:0000313" key="2">
    <source>
        <dbReference type="EMBL" id="MDO3722149.1"/>
    </source>
</evidence>
<dbReference type="Proteomes" id="UP001168640">
    <property type="component" value="Unassembled WGS sequence"/>
</dbReference>
<dbReference type="PANTHER" id="PTHR12558:SF13">
    <property type="entry name" value="CELL DIVISION CYCLE PROTEIN 27 HOMOLOG"/>
    <property type="match status" value="1"/>
</dbReference>
<name>A0ABT8W1M4_9GAMM</name>
<dbReference type="InterPro" id="IPR019734">
    <property type="entry name" value="TPR_rpt"/>
</dbReference>
<keyword evidence="1" id="KW-0802">TPR repeat</keyword>
<dbReference type="SMART" id="SM00028">
    <property type="entry name" value="TPR"/>
    <property type="match status" value="5"/>
</dbReference>
<evidence type="ECO:0000256" key="1">
    <source>
        <dbReference type="PROSITE-ProRule" id="PRU00339"/>
    </source>
</evidence>
<evidence type="ECO:0000313" key="3">
    <source>
        <dbReference type="Proteomes" id="UP001168640"/>
    </source>
</evidence>
<feature type="repeat" description="TPR" evidence="1">
    <location>
        <begin position="122"/>
        <end position="155"/>
    </location>
</feature>
<dbReference type="InterPro" id="IPR011990">
    <property type="entry name" value="TPR-like_helical_dom_sf"/>
</dbReference>
<accession>A0ABT8W1M4</accession>
<sequence length="425" mass="48778">MKTLAFTAGFGVVSALLQLPEVVHAQTAQDSAERKTVTTPTMRERVYSVLSQAQKKAEENLTSEAITTLDRLQDRGGLNSYEVAMMWKSYASLYFSQDNYDGAIQAYQNLLDQRDLPEALETEALYSLGQLYFVREDYKSAIELFERWFKKVTNPAPKAYVFLAQAYYQIEEFGKALKPAREAVAVLENQGEVPREDWYMLLRAVHFELNDYTAMARVLEKLVKHYPKKSYWMQLSDVYGELKQADKRLSALEIAYRQNLLSEEKELIKLAQLLLRAGVPYKAARVLEKGMKNGSISENEDNLLLLSSAWSMAQEAEKSLPALIRAANLSNTGELEVRLGQTYFQLDQWEQAVAFIRKGLEKGELGQADNAYLLLGLSFYNLDRLNEAIDSFRQAANYDDSIDEARRWIQYLEKEKQRREQLARN</sequence>
<protein>
    <submittedName>
        <fullName evidence="2">CDC27 family protein</fullName>
    </submittedName>
</protein>
<dbReference type="PROSITE" id="PS50005">
    <property type="entry name" value="TPR"/>
    <property type="match status" value="3"/>
</dbReference>
<proteinExistence type="predicted"/>